<evidence type="ECO:0008006" key="10">
    <source>
        <dbReference type="Google" id="ProtNLM"/>
    </source>
</evidence>
<comment type="subcellular location">
    <subcellularLocation>
        <location evidence="1">Plastid</location>
        <location evidence="1">Chloroplast</location>
    </subcellularLocation>
</comment>
<dbReference type="InterPro" id="IPR002885">
    <property type="entry name" value="PPR_rpt"/>
</dbReference>
<dbReference type="FunFam" id="1.25.40.10:FF:000496">
    <property type="entry name" value="Pentatricopeptide repeat-containing protein chloroplastic"/>
    <property type="match status" value="1"/>
</dbReference>
<dbReference type="InterPro" id="IPR011990">
    <property type="entry name" value="TPR-like_helical_dom_sf"/>
</dbReference>
<feature type="repeat" description="PPR" evidence="7">
    <location>
        <begin position="497"/>
        <end position="531"/>
    </location>
</feature>
<dbReference type="PANTHER" id="PTHR47926:SF452">
    <property type="entry name" value="PENTATRICOPEPTIDE REPEAT-CONTAINING PROTEIN"/>
    <property type="match status" value="1"/>
</dbReference>
<name>A0A2P2IM57_RHIMU</name>
<evidence type="ECO:0000313" key="9">
    <source>
        <dbReference type="EMBL" id="MBW82337.1"/>
    </source>
</evidence>
<dbReference type="FunFam" id="1.25.40.10:FF:000797">
    <property type="entry name" value="Pentatricopeptide repeat-containing protein chloroplastic"/>
    <property type="match status" value="1"/>
</dbReference>
<feature type="region of interest" description="Disordered" evidence="8">
    <location>
        <begin position="1"/>
        <end position="44"/>
    </location>
</feature>
<evidence type="ECO:0000256" key="8">
    <source>
        <dbReference type="SAM" id="MobiDB-lite"/>
    </source>
</evidence>
<keyword evidence="4" id="KW-0677">Repeat</keyword>
<dbReference type="GO" id="GO:0009507">
    <property type="term" value="C:chloroplast"/>
    <property type="evidence" value="ECO:0007669"/>
    <property type="project" value="UniProtKB-SubCell"/>
</dbReference>
<dbReference type="EMBL" id="GGEC01001854">
    <property type="protein sequence ID" value="MBW82337.1"/>
    <property type="molecule type" value="Transcribed_RNA"/>
</dbReference>
<reference evidence="9" key="1">
    <citation type="submission" date="2018-02" db="EMBL/GenBank/DDBJ databases">
        <title>Rhizophora mucronata_Transcriptome.</title>
        <authorList>
            <person name="Meera S.P."/>
            <person name="Sreeshan A."/>
            <person name="Augustine A."/>
        </authorList>
    </citation>
    <scope>NUCLEOTIDE SEQUENCE</scope>
    <source>
        <tissue evidence="9">Leaf</tissue>
    </source>
</reference>
<evidence type="ECO:0000256" key="4">
    <source>
        <dbReference type="ARBA" id="ARBA00022737"/>
    </source>
</evidence>
<evidence type="ECO:0000256" key="1">
    <source>
        <dbReference type="ARBA" id="ARBA00004229"/>
    </source>
</evidence>
<sequence>MSSTTPSALPIPIPTHSHDTNNKKNSSQKHSLLTIAPPPSPTLKTPTIRTRLSRLCQEGRPHLARQLFDTIPRPTTVLWNTIIIGFVCNNLPLEAILFYSRLKNASSPIKCDSYTYSSTLKACAETGNLLLGRAVHCHFIRCLEYPSRIVYNSLLSMYSSCLSQMDCSKDLDFSKYDVVRKVFGIMRKRNVVAWNTLISWYVKTERYMQALKQFRLMMKKEIKPSPVSFVNVFPALSKIGDYRNSNMLYGMLVKLGSEYMNDLFAVSSAICLFAELSCLDSARKVFDCCLDKNTEVWNSMIGGYVQNNHPLEGIELFLKARETEETILDEVTFLSALNAASQLQCLDLAQQLHAFLIKNLTVLPVIILNAIIVVYSRCNAIDMSFNVFEKMLERDVVSWNTMISAFVQNGFDDEALMLVHEMQKQDIAIDPVTVTSLLSAASNLRNDKIGKQTHAYLLRHGIRFDGMDSYLIDMYAKSGLIRTAAQIFEKNHMNNRDQAIWNAMISGYTQHGLVEEAFVTFRQMVEQKVMPNAVTMAAILPACNPVGSIDLGKQLHGVSIRHLLDHNVFVSTALVDMYSKLGAINYAESVFFLSPERNSVTYTTMILGYGQNGMGEKALYLFNSMKTSGSEPDAVTFVAVLSACSYAGFVDEGLQIFQSMKRDYKIKPSTQHYCCVADMLGKAGRVVEAYEFVEQLGDEGNVLEIWGSLLGACRLHGHIGLREMIAKKLHAMDRVEGLAGYQVLLSNIYAEEGIWENVDKLRKEMREKGLRKEVGCSWINIGGHISHFVSKDPDHPLYDQIDEMLMRLTMEMRQRIDYEDETDIEWSLS</sequence>
<feature type="repeat" description="PPR" evidence="7">
    <location>
        <begin position="190"/>
        <end position="224"/>
    </location>
</feature>
<keyword evidence="5" id="KW-0809">Transit peptide</keyword>
<proteinExistence type="inferred from homology"/>
<keyword evidence="3" id="KW-0934">Plastid</keyword>
<organism evidence="9">
    <name type="scientific">Rhizophora mucronata</name>
    <name type="common">Asiatic mangrove</name>
    <dbReference type="NCBI Taxonomy" id="61149"/>
    <lineage>
        <taxon>Eukaryota</taxon>
        <taxon>Viridiplantae</taxon>
        <taxon>Streptophyta</taxon>
        <taxon>Embryophyta</taxon>
        <taxon>Tracheophyta</taxon>
        <taxon>Spermatophyta</taxon>
        <taxon>Magnoliopsida</taxon>
        <taxon>eudicotyledons</taxon>
        <taxon>Gunneridae</taxon>
        <taxon>Pentapetalae</taxon>
        <taxon>rosids</taxon>
        <taxon>fabids</taxon>
        <taxon>Malpighiales</taxon>
        <taxon>Rhizophoraceae</taxon>
        <taxon>Rhizophora</taxon>
    </lineage>
</organism>
<dbReference type="Pfam" id="PF20431">
    <property type="entry name" value="E_motif"/>
    <property type="match status" value="1"/>
</dbReference>
<dbReference type="Pfam" id="PF01535">
    <property type="entry name" value="PPR"/>
    <property type="match status" value="2"/>
</dbReference>
<dbReference type="FunFam" id="1.25.40.10:FF:000243">
    <property type="entry name" value="Pentatricopeptide repeat-containing protein chloroplastic"/>
    <property type="match status" value="1"/>
</dbReference>
<dbReference type="InterPro" id="IPR046960">
    <property type="entry name" value="PPR_At4g14850-like_plant"/>
</dbReference>
<keyword evidence="2" id="KW-0150">Chloroplast</keyword>
<dbReference type="PANTHER" id="PTHR47926">
    <property type="entry name" value="PENTATRICOPEPTIDE REPEAT-CONTAINING PROTEIN"/>
    <property type="match status" value="1"/>
</dbReference>
<evidence type="ECO:0000256" key="7">
    <source>
        <dbReference type="PROSITE-ProRule" id="PRU00708"/>
    </source>
</evidence>
<dbReference type="GO" id="GO:0009451">
    <property type="term" value="P:RNA modification"/>
    <property type="evidence" value="ECO:0007669"/>
    <property type="project" value="InterPro"/>
</dbReference>
<dbReference type="Pfam" id="PF13041">
    <property type="entry name" value="PPR_2"/>
    <property type="match status" value="4"/>
</dbReference>
<dbReference type="Gene3D" id="1.25.40.10">
    <property type="entry name" value="Tetratricopeptide repeat domain"/>
    <property type="match status" value="7"/>
</dbReference>
<dbReference type="InterPro" id="IPR046848">
    <property type="entry name" value="E_motif"/>
</dbReference>
<evidence type="ECO:0000256" key="2">
    <source>
        <dbReference type="ARBA" id="ARBA00022528"/>
    </source>
</evidence>
<feature type="repeat" description="PPR" evidence="7">
    <location>
        <begin position="633"/>
        <end position="663"/>
    </location>
</feature>
<evidence type="ECO:0000256" key="6">
    <source>
        <dbReference type="ARBA" id="ARBA00061659"/>
    </source>
</evidence>
<dbReference type="PROSITE" id="PS51375">
    <property type="entry name" value="PPR"/>
    <property type="match status" value="5"/>
</dbReference>
<dbReference type="GO" id="GO:0003729">
    <property type="term" value="F:mRNA binding"/>
    <property type="evidence" value="ECO:0007669"/>
    <property type="project" value="UniProtKB-ARBA"/>
</dbReference>
<feature type="repeat" description="PPR" evidence="7">
    <location>
        <begin position="598"/>
        <end position="632"/>
    </location>
</feature>
<accession>A0A2P2IM57</accession>
<dbReference type="FunFam" id="1.25.40.10:FF:000645">
    <property type="entry name" value="Pentatricopeptide repeat-containing protein chloroplastic"/>
    <property type="match status" value="1"/>
</dbReference>
<dbReference type="NCBIfam" id="TIGR00756">
    <property type="entry name" value="PPR"/>
    <property type="match status" value="5"/>
</dbReference>
<comment type="similarity">
    <text evidence="6">Belongs to the PPR family. PCMP-E subfamily.</text>
</comment>
<feature type="repeat" description="PPR" evidence="7">
    <location>
        <begin position="395"/>
        <end position="429"/>
    </location>
</feature>
<protein>
    <recommendedName>
        <fullName evidence="10">Pentatricopeptide repeat-containing protein</fullName>
    </recommendedName>
</protein>
<evidence type="ECO:0000256" key="3">
    <source>
        <dbReference type="ARBA" id="ARBA00022640"/>
    </source>
</evidence>
<evidence type="ECO:0000256" key="5">
    <source>
        <dbReference type="ARBA" id="ARBA00022946"/>
    </source>
</evidence>
<dbReference type="AlphaFoldDB" id="A0A2P2IM57"/>